<proteinExistence type="predicted"/>
<evidence type="ECO:0000313" key="2">
    <source>
        <dbReference type="Proteomes" id="UP000069940"/>
    </source>
</evidence>
<dbReference type="Proteomes" id="UP000069940">
    <property type="component" value="Unassembled WGS sequence"/>
</dbReference>
<reference evidence="1" key="2">
    <citation type="submission" date="2025-05" db="UniProtKB">
        <authorList>
            <consortium name="EnsemblMetazoa"/>
        </authorList>
    </citation>
    <scope>IDENTIFICATION</scope>
    <source>
        <strain evidence="1">Foshan</strain>
    </source>
</reference>
<protein>
    <submittedName>
        <fullName evidence="1">Uncharacterized protein</fullName>
    </submittedName>
</protein>
<sequence length="192" mass="22488">MFMKKLRRIIKAKKYSMEEYTDLASEIQTTFFEENIEMTDRTIYVAFSVLPYMLRQMFVQKGLKKSRPSVLMCKESFITTINTEAKLAETVEKRRKTATENKTRVQPYIVVVQAEKALQSFFVVFDFLIFKANCMLAAVDLHFKLHAVFNLEYSELSTNVMIFIQKYFYNLSYKNQRVVSSVAALISDLDRA</sequence>
<keyword evidence="2" id="KW-1185">Reference proteome</keyword>
<dbReference type="RefSeq" id="XP_019545441.2">
    <property type="nucleotide sequence ID" value="XM_019689896.3"/>
</dbReference>
<evidence type="ECO:0000313" key="1">
    <source>
        <dbReference type="EnsemblMetazoa" id="AALFPA23_008872.P12142"/>
    </source>
</evidence>
<accession>A0ABM1YGD5</accession>
<dbReference type="GeneID" id="109415939"/>
<dbReference type="EnsemblMetazoa" id="AALFPA23_008872.R12142">
    <property type="protein sequence ID" value="AALFPA23_008872.P12142"/>
    <property type="gene ID" value="AALFPA23_008872"/>
</dbReference>
<name>A0ABM1YGD5_AEDAL</name>
<reference evidence="2" key="1">
    <citation type="journal article" date="2015" name="Proc. Natl. Acad. Sci. U.S.A.">
        <title>Genome sequence of the Asian Tiger mosquito, Aedes albopictus, reveals insights into its biology, genetics, and evolution.</title>
        <authorList>
            <person name="Chen X.G."/>
            <person name="Jiang X."/>
            <person name="Gu J."/>
            <person name="Xu M."/>
            <person name="Wu Y."/>
            <person name="Deng Y."/>
            <person name="Zhang C."/>
            <person name="Bonizzoni M."/>
            <person name="Dermauw W."/>
            <person name="Vontas J."/>
            <person name="Armbruster P."/>
            <person name="Huang X."/>
            <person name="Yang Y."/>
            <person name="Zhang H."/>
            <person name="He W."/>
            <person name="Peng H."/>
            <person name="Liu Y."/>
            <person name="Wu K."/>
            <person name="Chen J."/>
            <person name="Lirakis M."/>
            <person name="Topalis P."/>
            <person name="Van Leeuwen T."/>
            <person name="Hall A.B."/>
            <person name="Jiang X."/>
            <person name="Thorpe C."/>
            <person name="Mueller R.L."/>
            <person name="Sun C."/>
            <person name="Waterhouse R.M."/>
            <person name="Yan G."/>
            <person name="Tu Z.J."/>
            <person name="Fang X."/>
            <person name="James A.A."/>
        </authorList>
    </citation>
    <scope>NUCLEOTIDE SEQUENCE [LARGE SCALE GENOMIC DNA]</scope>
    <source>
        <strain evidence="2">Foshan</strain>
    </source>
</reference>
<organism evidence="1 2">
    <name type="scientific">Aedes albopictus</name>
    <name type="common">Asian tiger mosquito</name>
    <name type="synonym">Stegomyia albopicta</name>
    <dbReference type="NCBI Taxonomy" id="7160"/>
    <lineage>
        <taxon>Eukaryota</taxon>
        <taxon>Metazoa</taxon>
        <taxon>Ecdysozoa</taxon>
        <taxon>Arthropoda</taxon>
        <taxon>Hexapoda</taxon>
        <taxon>Insecta</taxon>
        <taxon>Pterygota</taxon>
        <taxon>Neoptera</taxon>
        <taxon>Endopterygota</taxon>
        <taxon>Diptera</taxon>
        <taxon>Nematocera</taxon>
        <taxon>Culicoidea</taxon>
        <taxon>Culicidae</taxon>
        <taxon>Culicinae</taxon>
        <taxon>Aedini</taxon>
        <taxon>Aedes</taxon>
        <taxon>Stegomyia</taxon>
    </lineage>
</organism>